<gene>
    <name evidence="1" type="ORF">DSO57_1031283</name>
</gene>
<organism evidence="1 2">
    <name type="scientific">Entomophthora muscae</name>
    <dbReference type="NCBI Taxonomy" id="34485"/>
    <lineage>
        <taxon>Eukaryota</taxon>
        <taxon>Fungi</taxon>
        <taxon>Fungi incertae sedis</taxon>
        <taxon>Zoopagomycota</taxon>
        <taxon>Entomophthoromycotina</taxon>
        <taxon>Entomophthoromycetes</taxon>
        <taxon>Entomophthorales</taxon>
        <taxon>Entomophthoraceae</taxon>
        <taxon>Entomophthora</taxon>
    </lineage>
</organism>
<protein>
    <submittedName>
        <fullName evidence="1">Uncharacterized protein</fullName>
    </submittedName>
</protein>
<comment type="caution">
    <text evidence="1">The sequence shown here is derived from an EMBL/GenBank/DDBJ whole genome shotgun (WGS) entry which is preliminary data.</text>
</comment>
<dbReference type="EMBL" id="QTSX02007323">
    <property type="protein sequence ID" value="KAJ9048803.1"/>
    <property type="molecule type" value="Genomic_DNA"/>
</dbReference>
<proteinExistence type="predicted"/>
<name>A0ACC2RFI8_9FUNG</name>
<sequence length="76" mass="8548">MIHRIKARSLKDSREYDAIQPADVSNSHHEPSDRDPRNFKNDLEEYQGSRGTLAPMTASQDPLGPNILSESANSKR</sequence>
<evidence type="ECO:0000313" key="1">
    <source>
        <dbReference type="EMBL" id="KAJ9048803.1"/>
    </source>
</evidence>
<keyword evidence="2" id="KW-1185">Reference proteome</keyword>
<evidence type="ECO:0000313" key="2">
    <source>
        <dbReference type="Proteomes" id="UP001165960"/>
    </source>
</evidence>
<reference evidence="1" key="1">
    <citation type="submission" date="2022-04" db="EMBL/GenBank/DDBJ databases">
        <title>Genome of the entomopathogenic fungus Entomophthora muscae.</title>
        <authorList>
            <person name="Elya C."/>
            <person name="Lovett B.R."/>
            <person name="Lee E."/>
            <person name="Macias A.M."/>
            <person name="Hajek A.E."/>
            <person name="De Bivort B.L."/>
            <person name="Kasson M.T."/>
            <person name="De Fine Licht H.H."/>
            <person name="Stajich J.E."/>
        </authorList>
    </citation>
    <scope>NUCLEOTIDE SEQUENCE</scope>
    <source>
        <strain evidence="1">Berkeley</strain>
    </source>
</reference>
<accession>A0ACC2RFI8</accession>
<dbReference type="Proteomes" id="UP001165960">
    <property type="component" value="Unassembled WGS sequence"/>
</dbReference>